<dbReference type="AlphaFoldDB" id="A0A0B6ZIJ8"/>
<sequence>MNLAEMTDTDFDDSHPALPVLVMVEVGAVLTLILVLVTCMCCYRQENKRYGKYSSGRDTTHLDDLLSKPSLADPESVFSEAGSFAYRYSTHGRSFHSMSDERSISPVDELTCLPVSSCDLNISNTTNILNQTTDEEALDAKEEEGQT</sequence>
<reference evidence="2" key="1">
    <citation type="submission" date="2014-12" db="EMBL/GenBank/DDBJ databases">
        <title>Insight into the proteome of Arion vulgaris.</title>
        <authorList>
            <person name="Aradska J."/>
            <person name="Bulat T."/>
            <person name="Smidak R."/>
            <person name="Sarate P."/>
            <person name="Gangsoo J."/>
            <person name="Sialana F."/>
            <person name="Bilban M."/>
            <person name="Lubec G."/>
        </authorList>
    </citation>
    <scope>NUCLEOTIDE SEQUENCE</scope>
    <source>
        <tissue evidence="2">Skin</tissue>
    </source>
</reference>
<keyword evidence="1" id="KW-0812">Transmembrane</keyword>
<evidence type="ECO:0000256" key="1">
    <source>
        <dbReference type="SAM" id="Phobius"/>
    </source>
</evidence>
<feature type="transmembrane region" description="Helical" evidence="1">
    <location>
        <begin position="20"/>
        <end position="43"/>
    </location>
</feature>
<gene>
    <name evidence="2" type="primary">ORF63623</name>
</gene>
<dbReference type="EMBL" id="HACG01020841">
    <property type="protein sequence ID" value="CEK67706.1"/>
    <property type="molecule type" value="Transcribed_RNA"/>
</dbReference>
<evidence type="ECO:0000313" key="2">
    <source>
        <dbReference type="EMBL" id="CEK67706.1"/>
    </source>
</evidence>
<protein>
    <submittedName>
        <fullName evidence="2">Uncharacterized protein</fullName>
    </submittedName>
</protein>
<proteinExistence type="predicted"/>
<keyword evidence="1" id="KW-0472">Membrane</keyword>
<accession>A0A0B6ZIJ8</accession>
<organism evidence="2">
    <name type="scientific">Arion vulgaris</name>
    <dbReference type="NCBI Taxonomy" id="1028688"/>
    <lineage>
        <taxon>Eukaryota</taxon>
        <taxon>Metazoa</taxon>
        <taxon>Spiralia</taxon>
        <taxon>Lophotrochozoa</taxon>
        <taxon>Mollusca</taxon>
        <taxon>Gastropoda</taxon>
        <taxon>Heterobranchia</taxon>
        <taxon>Euthyneura</taxon>
        <taxon>Panpulmonata</taxon>
        <taxon>Eupulmonata</taxon>
        <taxon>Stylommatophora</taxon>
        <taxon>Helicina</taxon>
        <taxon>Arionoidea</taxon>
        <taxon>Arionidae</taxon>
        <taxon>Arion</taxon>
    </lineage>
</organism>
<name>A0A0B6ZIJ8_9EUPU</name>
<keyword evidence="1" id="KW-1133">Transmembrane helix</keyword>